<reference evidence="1" key="1">
    <citation type="submission" date="2023-03" db="EMBL/GenBank/DDBJ databases">
        <title>Massive genome expansion in bonnet fungi (Mycena s.s.) driven by repeated elements and novel gene families across ecological guilds.</title>
        <authorList>
            <consortium name="Lawrence Berkeley National Laboratory"/>
            <person name="Harder C.B."/>
            <person name="Miyauchi S."/>
            <person name="Viragh M."/>
            <person name="Kuo A."/>
            <person name="Thoen E."/>
            <person name="Andreopoulos B."/>
            <person name="Lu D."/>
            <person name="Skrede I."/>
            <person name="Drula E."/>
            <person name="Henrissat B."/>
            <person name="Morin E."/>
            <person name="Kohler A."/>
            <person name="Barry K."/>
            <person name="LaButti K."/>
            <person name="Morin E."/>
            <person name="Salamov A."/>
            <person name="Lipzen A."/>
            <person name="Mereny Z."/>
            <person name="Hegedus B."/>
            <person name="Baldrian P."/>
            <person name="Stursova M."/>
            <person name="Weitz H."/>
            <person name="Taylor A."/>
            <person name="Grigoriev I.V."/>
            <person name="Nagy L.G."/>
            <person name="Martin F."/>
            <person name="Kauserud H."/>
        </authorList>
    </citation>
    <scope>NUCLEOTIDE SEQUENCE</scope>
    <source>
        <strain evidence="1">9284</strain>
    </source>
</reference>
<sequence>MAPHFPDEIISEILTPALCVPDKQFADTSTDKSVFATCTESTSSILLVCKAWLRVATPLLYNVVVLRSTAQAKALYLTLMEHPELGSFIRKLRVEGGFGSSMHVILQRAPKITDIFISLNIHGSESPSGLNKQVKQVVATLESLVDKWSKLTTLVVPYRFDERRAFVQHMASASSVTTVSFPTYQNRIPSHARTMVSIPSIQVVELRAAISPDAAQKMLSHPWCSENRHKLRIVDPRWDVPSATVDLPVNATFRPLQFASQATVDVIWARVLFFALGSEVSTTVKPAGRKSVQRRERSPNFRRLQYLLVSKAFYRVGLPSLFRWPDLNYPNTLLLCDKICTEPALGLHLRQITSQSHSRTISSEFPPLFSHTPHLTHLGTDHAINMDWGVFNTLAKTPGASVVELHVHVIKGTSSVPDTVVFCYFTALRKLKWNCPNISFPPRRNVSGGLPSLVSIELADHRAEGFITALTSMDLPDIRDVILPSQSSTKEEAEYYTFLEKHGNKIQQLDMHCPHFSNTLLVCPNLRTLNIRLGSSPRTLSFTESYETYTQTFDDLQNHESLVKIGLDKSPQVAKANEDGEWNVVFHGLVSKLKFTNIPALREIQSPQCKWPEPNPRAISQSGWVKHAERMLEFGIKVTDAQGVHWRPRLK</sequence>
<dbReference type="EMBL" id="JARKIF010000011">
    <property type="protein sequence ID" value="KAJ7627147.1"/>
    <property type="molecule type" value="Genomic_DNA"/>
</dbReference>
<gene>
    <name evidence="1" type="ORF">FB45DRAFT_1082311</name>
</gene>
<proteinExistence type="predicted"/>
<accession>A0AAD7BQ74</accession>
<dbReference type="Proteomes" id="UP001221142">
    <property type="component" value="Unassembled WGS sequence"/>
</dbReference>
<evidence type="ECO:0000313" key="2">
    <source>
        <dbReference type="Proteomes" id="UP001221142"/>
    </source>
</evidence>
<organism evidence="1 2">
    <name type="scientific">Roridomyces roridus</name>
    <dbReference type="NCBI Taxonomy" id="1738132"/>
    <lineage>
        <taxon>Eukaryota</taxon>
        <taxon>Fungi</taxon>
        <taxon>Dikarya</taxon>
        <taxon>Basidiomycota</taxon>
        <taxon>Agaricomycotina</taxon>
        <taxon>Agaricomycetes</taxon>
        <taxon>Agaricomycetidae</taxon>
        <taxon>Agaricales</taxon>
        <taxon>Marasmiineae</taxon>
        <taxon>Mycenaceae</taxon>
        <taxon>Roridomyces</taxon>
    </lineage>
</organism>
<dbReference type="AlphaFoldDB" id="A0AAD7BQ74"/>
<protein>
    <submittedName>
        <fullName evidence="1">Uncharacterized protein</fullName>
    </submittedName>
</protein>
<name>A0AAD7BQ74_9AGAR</name>
<comment type="caution">
    <text evidence="1">The sequence shown here is derived from an EMBL/GenBank/DDBJ whole genome shotgun (WGS) entry which is preliminary data.</text>
</comment>
<keyword evidence="2" id="KW-1185">Reference proteome</keyword>
<evidence type="ECO:0000313" key="1">
    <source>
        <dbReference type="EMBL" id="KAJ7627147.1"/>
    </source>
</evidence>